<evidence type="ECO:0000313" key="1">
    <source>
        <dbReference type="EMBL" id="MFH8136218.1"/>
    </source>
</evidence>
<dbReference type="InterPro" id="IPR050559">
    <property type="entry name" value="P-Pant_transferase_sf"/>
</dbReference>
<dbReference type="PANTHER" id="PTHR12215:SF22">
    <property type="entry name" value="CYTOPLASMIC PROTEIN"/>
    <property type="match status" value="1"/>
</dbReference>
<sequence length="251" mass="28651">MASHFVRWMCNPEMLAGDLTLPQEVVDSARQLSDKRRDRFIAARLMLAELLRRVYGITTLPALITSASGRPCFADPELPDFNIAYAGNMVGVLLAEEGERAGLDMEIVRAHSRQTQENLLQGLSSAEKTWINAQQDFMEAVTQIWTLRQSVCKLIGETENDENSLRLHPAWGRLRSTRYSDIQAICDTEPTLVWSCALSPATERLHLWEIDRYHEWKVLRELELNKPNMGPRTLRLTSLPGERAMPQEVDY</sequence>
<gene>
    <name evidence="1" type="ORF">ABU178_18875</name>
</gene>
<dbReference type="InterPro" id="IPR037143">
    <property type="entry name" value="4-PPantetheinyl_Trfase_dom_sf"/>
</dbReference>
<dbReference type="PANTHER" id="PTHR12215">
    <property type="entry name" value="PHOSPHOPANTETHEINE TRANSFERASE"/>
    <property type="match status" value="1"/>
</dbReference>
<organism evidence="1 2">
    <name type="scientific">Pantoea osteomyelitidis</name>
    <dbReference type="NCBI Taxonomy" id="3230026"/>
    <lineage>
        <taxon>Bacteria</taxon>
        <taxon>Pseudomonadati</taxon>
        <taxon>Pseudomonadota</taxon>
        <taxon>Gammaproteobacteria</taxon>
        <taxon>Enterobacterales</taxon>
        <taxon>Erwiniaceae</taxon>
        <taxon>Pantoea</taxon>
    </lineage>
</organism>
<accession>A0ABW7Q0V2</accession>
<evidence type="ECO:0000313" key="2">
    <source>
        <dbReference type="Proteomes" id="UP001611251"/>
    </source>
</evidence>
<keyword evidence="2" id="KW-1185">Reference proteome</keyword>
<reference evidence="1 2" key="1">
    <citation type="submission" date="2024-08" db="EMBL/GenBank/DDBJ databases">
        <title>Pantoea ronii - a newly identified human opportunistic pathogen.</title>
        <authorList>
            <person name="Keidar-Friedman D."/>
            <person name="Sorek N."/>
            <person name="Leshin-Carmel D."/>
            <person name="Tsur A."/>
            <person name="Amsalem M."/>
            <person name="Tolkach D."/>
            <person name="Brosh-Nissimov T."/>
        </authorList>
    </citation>
    <scope>NUCLEOTIDE SEQUENCE [LARGE SCALE GENOMIC DNA]</scope>
    <source>
        <strain evidence="1 2">AA23256</strain>
    </source>
</reference>
<dbReference type="EMBL" id="JBGFSN010000011">
    <property type="protein sequence ID" value="MFH8136218.1"/>
    <property type="molecule type" value="Genomic_DNA"/>
</dbReference>
<protein>
    <submittedName>
        <fullName evidence="1">4'-phosphopantetheinyl transferase superfamily protein</fullName>
    </submittedName>
</protein>
<comment type="caution">
    <text evidence="1">The sequence shown here is derived from an EMBL/GenBank/DDBJ whole genome shotgun (WGS) entry which is preliminary data.</text>
</comment>
<keyword evidence="1" id="KW-0808">Transferase</keyword>
<name>A0ABW7Q0V2_9GAMM</name>
<dbReference type="SUPFAM" id="SSF56214">
    <property type="entry name" value="4'-phosphopantetheinyl transferase"/>
    <property type="match status" value="1"/>
</dbReference>
<dbReference type="Gene3D" id="3.90.470.20">
    <property type="entry name" value="4'-phosphopantetheinyl transferase domain"/>
    <property type="match status" value="2"/>
</dbReference>
<proteinExistence type="predicted"/>
<dbReference type="RefSeq" id="WP_397217800.1">
    <property type="nucleotide sequence ID" value="NZ_JBGFSN010000011.1"/>
</dbReference>
<dbReference type="Proteomes" id="UP001611251">
    <property type="component" value="Unassembled WGS sequence"/>
</dbReference>
<dbReference type="GO" id="GO:0016740">
    <property type="term" value="F:transferase activity"/>
    <property type="evidence" value="ECO:0007669"/>
    <property type="project" value="UniProtKB-KW"/>
</dbReference>